<comment type="caution">
    <text evidence="2">The sequence shown here is derived from an EMBL/GenBank/DDBJ whole genome shotgun (WGS) entry which is preliminary data.</text>
</comment>
<keyword evidence="1" id="KW-1133">Transmembrane helix</keyword>
<feature type="transmembrane region" description="Helical" evidence="1">
    <location>
        <begin position="87"/>
        <end position="112"/>
    </location>
</feature>
<reference evidence="2" key="1">
    <citation type="journal article" date="2023" name="G3 (Bethesda)">
        <title>Whole genome assemblies of Zophobas morio and Tenebrio molitor.</title>
        <authorList>
            <person name="Kaur S."/>
            <person name="Stinson S.A."/>
            <person name="diCenzo G.C."/>
        </authorList>
    </citation>
    <scope>NUCLEOTIDE SEQUENCE</scope>
    <source>
        <strain evidence="2">QUZm001</strain>
    </source>
</reference>
<gene>
    <name evidence="2" type="ORF">Zmor_008619</name>
</gene>
<organism evidence="2 3">
    <name type="scientific">Zophobas morio</name>
    <dbReference type="NCBI Taxonomy" id="2755281"/>
    <lineage>
        <taxon>Eukaryota</taxon>
        <taxon>Metazoa</taxon>
        <taxon>Ecdysozoa</taxon>
        <taxon>Arthropoda</taxon>
        <taxon>Hexapoda</taxon>
        <taxon>Insecta</taxon>
        <taxon>Pterygota</taxon>
        <taxon>Neoptera</taxon>
        <taxon>Endopterygota</taxon>
        <taxon>Coleoptera</taxon>
        <taxon>Polyphaga</taxon>
        <taxon>Cucujiformia</taxon>
        <taxon>Tenebrionidae</taxon>
        <taxon>Zophobas</taxon>
    </lineage>
</organism>
<dbReference type="EMBL" id="JALNTZ010002008">
    <property type="protein sequence ID" value="KAJ3621753.1"/>
    <property type="molecule type" value="Genomic_DNA"/>
</dbReference>
<dbReference type="Proteomes" id="UP001168821">
    <property type="component" value="Unassembled WGS sequence"/>
</dbReference>
<sequence>MLSSIDFPGAPNLYARTVRSLVLYGSVRRCDSFYGEFITARRTWNRLFPEVPKDGGDIERVNKLGANLIDVEGVSGDVPGLREGGDVWGSSLVAVFLVLVSIIGVWGAWGLIATIKLTSNWTLEPERGLNVA</sequence>
<evidence type="ECO:0000313" key="2">
    <source>
        <dbReference type="EMBL" id="KAJ3621753.1"/>
    </source>
</evidence>
<keyword evidence="1" id="KW-0472">Membrane</keyword>
<proteinExistence type="predicted"/>
<dbReference type="AlphaFoldDB" id="A0AA38HKB9"/>
<accession>A0AA38HKB9</accession>
<name>A0AA38HKB9_9CUCU</name>
<evidence type="ECO:0000313" key="3">
    <source>
        <dbReference type="Proteomes" id="UP001168821"/>
    </source>
</evidence>
<keyword evidence="3" id="KW-1185">Reference proteome</keyword>
<protein>
    <submittedName>
        <fullName evidence="2">Uncharacterized protein</fullName>
    </submittedName>
</protein>
<evidence type="ECO:0000256" key="1">
    <source>
        <dbReference type="SAM" id="Phobius"/>
    </source>
</evidence>
<keyword evidence="1" id="KW-0812">Transmembrane</keyword>